<evidence type="ECO:0000313" key="2">
    <source>
        <dbReference type="Proteomes" id="UP000783287"/>
    </source>
</evidence>
<gene>
    <name evidence="1" type="ORF">KC909_05750</name>
</gene>
<evidence type="ECO:0000313" key="1">
    <source>
        <dbReference type="EMBL" id="MCA9383838.1"/>
    </source>
</evidence>
<protein>
    <submittedName>
        <fullName evidence="1">Uncharacterized protein</fullName>
    </submittedName>
</protein>
<reference evidence="1" key="1">
    <citation type="submission" date="2020-04" db="EMBL/GenBank/DDBJ databases">
        <authorList>
            <person name="Zhang T."/>
        </authorList>
    </citation>
    <scope>NUCLEOTIDE SEQUENCE</scope>
    <source>
        <strain evidence="1">HKST-UBA14</strain>
    </source>
</reference>
<accession>A0A955L726</accession>
<dbReference type="EMBL" id="JAGQLK010000149">
    <property type="protein sequence ID" value="MCA9383838.1"/>
    <property type="molecule type" value="Genomic_DNA"/>
</dbReference>
<organism evidence="1 2">
    <name type="scientific">Candidatus Dojkabacteria bacterium</name>
    <dbReference type="NCBI Taxonomy" id="2099670"/>
    <lineage>
        <taxon>Bacteria</taxon>
        <taxon>Candidatus Dojkabacteria</taxon>
    </lineage>
</organism>
<dbReference type="AlphaFoldDB" id="A0A955L726"/>
<proteinExistence type="predicted"/>
<reference evidence="1" key="2">
    <citation type="journal article" date="2021" name="Microbiome">
        <title>Successional dynamics and alternative stable states in a saline activated sludge microbial community over 9 years.</title>
        <authorList>
            <person name="Wang Y."/>
            <person name="Ye J."/>
            <person name="Ju F."/>
            <person name="Liu L."/>
            <person name="Boyd J.A."/>
            <person name="Deng Y."/>
            <person name="Parks D.H."/>
            <person name="Jiang X."/>
            <person name="Yin X."/>
            <person name="Woodcroft B.J."/>
            <person name="Tyson G.W."/>
            <person name="Hugenholtz P."/>
            <person name="Polz M.F."/>
            <person name="Zhang T."/>
        </authorList>
    </citation>
    <scope>NUCLEOTIDE SEQUENCE</scope>
    <source>
        <strain evidence="1">HKST-UBA14</strain>
    </source>
</reference>
<dbReference type="Proteomes" id="UP000783287">
    <property type="component" value="Unassembled WGS sequence"/>
</dbReference>
<comment type="caution">
    <text evidence="1">The sequence shown here is derived from an EMBL/GenBank/DDBJ whole genome shotgun (WGS) entry which is preliminary data.</text>
</comment>
<name>A0A955L726_9BACT</name>
<sequence length="236" mass="26307">MSETRGEPTIYSFGDFVPELNMTLDVQGDGVFIPTTLGERWVATDQRYLTALWQRTFPMTEKFPYCYDGMTDWLAISRAMNMDDVSAEFVRVVAVTAGGVEVGSDAYEPQGYNPNAASIIEFNRITRFQKGKGYSPNMLDQLGLIDLGIQLVMYKQWGNSERTGSLITPTSMHFVSPVIVARAHEKLAFEVNRFQLREDLRLSGVAVVGAPISITDQGLANLNAMRNFAEESVLNI</sequence>